<evidence type="ECO:0000259" key="4">
    <source>
        <dbReference type="PROSITE" id="PS50181"/>
    </source>
</evidence>
<keyword evidence="1 3" id="KW-0853">WD repeat</keyword>
<keyword evidence="2" id="KW-0677">Repeat</keyword>
<dbReference type="SMART" id="SM00256">
    <property type="entry name" value="FBOX"/>
    <property type="match status" value="1"/>
</dbReference>
<comment type="caution">
    <text evidence="5">The sequence shown here is derived from an EMBL/GenBank/DDBJ whole genome shotgun (WGS) entry which is preliminary data.</text>
</comment>
<dbReference type="Gene3D" id="2.130.10.10">
    <property type="entry name" value="YVTN repeat-like/Quinoprotein amine dehydrogenase"/>
    <property type="match status" value="1"/>
</dbReference>
<organism evidence="5 6">
    <name type="scientific">Mizuhopecten yessoensis</name>
    <name type="common">Japanese scallop</name>
    <name type="synonym">Patinopecten yessoensis</name>
    <dbReference type="NCBI Taxonomy" id="6573"/>
    <lineage>
        <taxon>Eukaryota</taxon>
        <taxon>Metazoa</taxon>
        <taxon>Spiralia</taxon>
        <taxon>Lophotrochozoa</taxon>
        <taxon>Mollusca</taxon>
        <taxon>Bivalvia</taxon>
        <taxon>Autobranchia</taxon>
        <taxon>Pteriomorphia</taxon>
        <taxon>Pectinida</taxon>
        <taxon>Pectinoidea</taxon>
        <taxon>Pectinidae</taxon>
        <taxon>Mizuhopecten</taxon>
    </lineage>
</organism>
<dbReference type="InterPro" id="IPR015943">
    <property type="entry name" value="WD40/YVTN_repeat-like_dom_sf"/>
</dbReference>
<evidence type="ECO:0000313" key="6">
    <source>
        <dbReference type="Proteomes" id="UP000242188"/>
    </source>
</evidence>
<dbReference type="FunFam" id="2.130.10.10:FF:002194">
    <property type="entry name" value="Uncharacterized protein"/>
    <property type="match status" value="1"/>
</dbReference>
<accession>A0A210PP80</accession>
<dbReference type="PROSITE" id="PS50181">
    <property type="entry name" value="FBOX"/>
    <property type="match status" value="1"/>
</dbReference>
<proteinExistence type="predicted"/>
<keyword evidence="6" id="KW-1185">Reference proteome</keyword>
<dbReference type="PANTHER" id="PTHR14381">
    <property type="entry name" value="DACTYLIN"/>
    <property type="match status" value="1"/>
</dbReference>
<evidence type="ECO:0000256" key="2">
    <source>
        <dbReference type="ARBA" id="ARBA00022737"/>
    </source>
</evidence>
<protein>
    <submittedName>
        <fullName evidence="5">F-box/WD repeat-containing protein 4</fullName>
    </submittedName>
</protein>
<dbReference type="PROSITE" id="PS50082">
    <property type="entry name" value="WD_REPEATS_2"/>
    <property type="match status" value="1"/>
</dbReference>
<dbReference type="GO" id="GO:0031146">
    <property type="term" value="P:SCF-dependent proteasomal ubiquitin-dependent protein catabolic process"/>
    <property type="evidence" value="ECO:0007669"/>
    <property type="project" value="TreeGrafter"/>
</dbReference>
<dbReference type="Gene3D" id="1.20.1280.50">
    <property type="match status" value="1"/>
</dbReference>
<dbReference type="Pfam" id="PF00400">
    <property type="entry name" value="WD40"/>
    <property type="match status" value="1"/>
</dbReference>
<dbReference type="SUPFAM" id="SSF81383">
    <property type="entry name" value="F-box domain"/>
    <property type="match status" value="1"/>
</dbReference>
<feature type="repeat" description="WD" evidence="3">
    <location>
        <begin position="295"/>
        <end position="319"/>
    </location>
</feature>
<dbReference type="Proteomes" id="UP000242188">
    <property type="component" value="Unassembled WGS sequence"/>
</dbReference>
<evidence type="ECO:0000256" key="3">
    <source>
        <dbReference type="PROSITE-ProRule" id="PRU00221"/>
    </source>
</evidence>
<dbReference type="PANTHER" id="PTHR14381:SF1">
    <property type="entry name" value="F-BOX_WD REPEAT-CONTAINING PROTEIN 4"/>
    <property type="match status" value="1"/>
</dbReference>
<dbReference type="Pfam" id="PF12937">
    <property type="entry name" value="F-box-like"/>
    <property type="match status" value="1"/>
</dbReference>
<dbReference type="EMBL" id="NEDP02005569">
    <property type="protein sequence ID" value="OWF38310.1"/>
    <property type="molecule type" value="Genomic_DNA"/>
</dbReference>
<dbReference type="InterPro" id="IPR001810">
    <property type="entry name" value="F-box_dom"/>
</dbReference>
<name>A0A210PP80_MIZYE</name>
<gene>
    <name evidence="5" type="ORF">KP79_PYT17236</name>
</gene>
<dbReference type="AlphaFoldDB" id="A0A210PP80"/>
<dbReference type="SUPFAM" id="SSF50978">
    <property type="entry name" value="WD40 repeat-like"/>
    <property type="match status" value="1"/>
</dbReference>
<dbReference type="InterPro" id="IPR052301">
    <property type="entry name" value="SCF_F-box/WD-repeat"/>
</dbReference>
<evidence type="ECO:0000313" key="5">
    <source>
        <dbReference type="EMBL" id="OWF38310.1"/>
    </source>
</evidence>
<dbReference type="PROSITE" id="PS00678">
    <property type="entry name" value="WD_REPEATS_1"/>
    <property type="match status" value="1"/>
</dbReference>
<dbReference type="SMART" id="SM00320">
    <property type="entry name" value="WD40"/>
    <property type="match status" value="5"/>
</dbReference>
<dbReference type="GO" id="GO:0019005">
    <property type="term" value="C:SCF ubiquitin ligase complex"/>
    <property type="evidence" value="ECO:0007669"/>
    <property type="project" value="TreeGrafter"/>
</dbReference>
<dbReference type="InterPro" id="IPR019775">
    <property type="entry name" value="WD40_repeat_CS"/>
</dbReference>
<dbReference type="InterPro" id="IPR036047">
    <property type="entry name" value="F-box-like_dom_sf"/>
</dbReference>
<feature type="domain" description="F-box" evidence="4">
    <location>
        <begin position="18"/>
        <end position="64"/>
    </location>
</feature>
<reference evidence="5 6" key="1">
    <citation type="journal article" date="2017" name="Nat. Ecol. Evol.">
        <title>Scallop genome provides insights into evolution of bilaterian karyotype and development.</title>
        <authorList>
            <person name="Wang S."/>
            <person name="Zhang J."/>
            <person name="Jiao W."/>
            <person name="Li J."/>
            <person name="Xun X."/>
            <person name="Sun Y."/>
            <person name="Guo X."/>
            <person name="Huan P."/>
            <person name="Dong B."/>
            <person name="Zhang L."/>
            <person name="Hu X."/>
            <person name="Sun X."/>
            <person name="Wang J."/>
            <person name="Zhao C."/>
            <person name="Wang Y."/>
            <person name="Wang D."/>
            <person name="Huang X."/>
            <person name="Wang R."/>
            <person name="Lv J."/>
            <person name="Li Y."/>
            <person name="Zhang Z."/>
            <person name="Liu B."/>
            <person name="Lu W."/>
            <person name="Hui Y."/>
            <person name="Liang J."/>
            <person name="Zhou Z."/>
            <person name="Hou R."/>
            <person name="Li X."/>
            <person name="Liu Y."/>
            <person name="Li H."/>
            <person name="Ning X."/>
            <person name="Lin Y."/>
            <person name="Zhao L."/>
            <person name="Xing Q."/>
            <person name="Dou J."/>
            <person name="Li Y."/>
            <person name="Mao J."/>
            <person name="Guo H."/>
            <person name="Dou H."/>
            <person name="Li T."/>
            <person name="Mu C."/>
            <person name="Jiang W."/>
            <person name="Fu Q."/>
            <person name="Fu X."/>
            <person name="Miao Y."/>
            <person name="Liu J."/>
            <person name="Yu Q."/>
            <person name="Li R."/>
            <person name="Liao H."/>
            <person name="Li X."/>
            <person name="Kong Y."/>
            <person name="Jiang Z."/>
            <person name="Chourrout D."/>
            <person name="Li R."/>
            <person name="Bao Z."/>
        </authorList>
    </citation>
    <scope>NUCLEOTIDE SEQUENCE [LARGE SCALE GENOMIC DNA]</scope>
    <source>
        <strain evidence="5 6">PY_sf001</strain>
    </source>
</reference>
<evidence type="ECO:0000256" key="1">
    <source>
        <dbReference type="ARBA" id="ARBA00022574"/>
    </source>
</evidence>
<dbReference type="STRING" id="6573.A0A210PP80"/>
<dbReference type="InterPro" id="IPR001680">
    <property type="entry name" value="WD40_rpt"/>
</dbReference>
<dbReference type="OrthoDB" id="435188at2759"/>
<dbReference type="InterPro" id="IPR036322">
    <property type="entry name" value="WD40_repeat_dom_sf"/>
</dbReference>
<sequence>MTKRSRKPKGEKSKDRHHVCLAYLPDDVLYAILLKLDIQSLGRVCSTCRRLQSLAETDFVWTRHGGRRTLIQESGRSKQTECSYKEKVRLSYNWENAVFQNEVITRNQVKQMPWLQCDEAGLWVSSDQHIKYFSTNRHRGSKHLHTLRGVKHDITHFVLQDETVVAGCSDGSIIRWNKTSETPTFTHKVHDSHVHKVDARENLVLSSSTDNTVRLMDIDQAAENRVVKVFEVEDRVWSVGVSPDGRWCVGGTAASTEQKPPLIVWDLARLTKVCNLGTDHKKGAGVFDLKFESPNLLLTGGYDTILRLWDMRTFTCVSEWEEPFDYAIYCIQSDNNMTMFTGTARSSMTRLWDKRKTKPVSLYHPPARKRDSPVYSLAYDTSHLFVALDLSIHRLDFSMRKT</sequence>